<dbReference type="AlphaFoldDB" id="J0WRC0"/>
<dbReference type="OMA" id="HERLWWA"/>
<dbReference type="NCBIfam" id="TIGR03429">
    <property type="entry name" value="arom_pren_DMATS"/>
    <property type="match status" value="1"/>
</dbReference>
<evidence type="ECO:0000256" key="2">
    <source>
        <dbReference type="ARBA" id="ARBA00022679"/>
    </source>
</evidence>
<evidence type="ECO:0000256" key="1">
    <source>
        <dbReference type="ARBA" id="ARBA00010209"/>
    </source>
</evidence>
<dbReference type="GO" id="GO:0016765">
    <property type="term" value="F:transferase activity, transferring alkyl or aryl (other than methyl) groups"/>
    <property type="evidence" value="ECO:0007669"/>
    <property type="project" value="InterPro"/>
</dbReference>
<dbReference type="KEGG" id="adl:AURDEDRAFT_176485"/>
<protein>
    <submittedName>
        <fullName evidence="3">Aromatic prenyltransferase</fullName>
    </submittedName>
</protein>
<dbReference type="SFLD" id="SFLDS00036">
    <property type="entry name" value="Aromatic_Prenyltransferase"/>
    <property type="match status" value="1"/>
</dbReference>
<keyword evidence="4" id="KW-1185">Reference proteome</keyword>
<dbReference type="InterPro" id="IPR017795">
    <property type="entry name" value="ABBA_NscD-like"/>
</dbReference>
<keyword evidence="2 3" id="KW-0808">Transferase</keyword>
<dbReference type="EMBL" id="JH687944">
    <property type="protein sequence ID" value="EJD34472.1"/>
    <property type="molecule type" value="Genomic_DNA"/>
</dbReference>
<comment type="similarity">
    <text evidence="1">Belongs to the tryptophan dimethylallyltransferase family.</text>
</comment>
<sequence length="400" mass="43834">MSAASASDLLDDNGFWNLTLLPVLHRMIEDGRYSLERQAQVLEFFRKSVGPSLGPEPQLNPVTGRRLPSWRSFVTDDFTPFEPSLTWSSLSPHPYVKFSIEAIPGIPGDGGAIGATSSVAHLLAQRHNMGIQFDLGAFNQVASLLTCTADCGILTSECLTGDTGPTQVMFGFDLGETTTQTKAYFVPTIRAMETGRSKLDLIASTIQACGVGTAWEPIAEYIRSVQDADPFLLAMDCAPLDDARFKAYIRFPTANLDVILRHASLGGRISLSPKFVEAVRALWECLPHDDASTLEYRLRSQTSGGTPIYFSMKRDAPAKPKLYVPVRLLGSDDHQVAKAFEKWMTQIGNVEAGASYIQHLKKILPDKDISCTTGCQTYIGITAPNDQDIECSVYLNPKVF</sequence>
<dbReference type="GO" id="GO:0009820">
    <property type="term" value="P:alkaloid metabolic process"/>
    <property type="evidence" value="ECO:0007669"/>
    <property type="project" value="InterPro"/>
</dbReference>
<dbReference type="PANTHER" id="PTHR40627">
    <property type="entry name" value="INDOLE PRENYLTRANSFERASE TDIB-RELATED"/>
    <property type="match status" value="1"/>
</dbReference>
<dbReference type="Proteomes" id="UP000006514">
    <property type="component" value="Unassembled WGS sequence"/>
</dbReference>
<organism evidence="3 4">
    <name type="scientific">Auricularia subglabra (strain TFB-10046 / SS5)</name>
    <name type="common">White-rot fungus</name>
    <name type="synonym">Auricularia delicata (strain TFB10046)</name>
    <dbReference type="NCBI Taxonomy" id="717982"/>
    <lineage>
        <taxon>Eukaryota</taxon>
        <taxon>Fungi</taxon>
        <taxon>Dikarya</taxon>
        <taxon>Basidiomycota</taxon>
        <taxon>Agaricomycotina</taxon>
        <taxon>Agaricomycetes</taxon>
        <taxon>Auriculariales</taxon>
        <taxon>Auriculariaceae</taxon>
        <taxon>Auricularia</taxon>
    </lineage>
</organism>
<dbReference type="eggNOG" id="ENOG502S2XP">
    <property type="taxonomic scope" value="Eukaryota"/>
</dbReference>
<proteinExistence type="inferred from homology"/>
<accession>J0WRC0</accession>
<evidence type="ECO:0000313" key="4">
    <source>
        <dbReference type="Proteomes" id="UP000006514"/>
    </source>
</evidence>
<gene>
    <name evidence="3" type="ORF">AURDEDRAFT_176485</name>
</gene>
<name>J0WRC0_AURST</name>
<dbReference type="Pfam" id="PF11991">
    <property type="entry name" value="Trp_DMAT"/>
    <property type="match status" value="1"/>
</dbReference>
<dbReference type="CDD" id="cd13929">
    <property type="entry name" value="PT-DMATS_CymD"/>
    <property type="match status" value="1"/>
</dbReference>
<evidence type="ECO:0000313" key="3">
    <source>
        <dbReference type="EMBL" id="EJD34472.1"/>
    </source>
</evidence>
<reference evidence="4" key="1">
    <citation type="journal article" date="2012" name="Science">
        <title>The Paleozoic origin of enzymatic lignin decomposition reconstructed from 31 fungal genomes.</title>
        <authorList>
            <person name="Floudas D."/>
            <person name="Binder M."/>
            <person name="Riley R."/>
            <person name="Barry K."/>
            <person name="Blanchette R.A."/>
            <person name="Henrissat B."/>
            <person name="Martinez A.T."/>
            <person name="Otillar R."/>
            <person name="Spatafora J.W."/>
            <person name="Yadav J.S."/>
            <person name="Aerts A."/>
            <person name="Benoit I."/>
            <person name="Boyd A."/>
            <person name="Carlson A."/>
            <person name="Copeland A."/>
            <person name="Coutinho P.M."/>
            <person name="de Vries R.P."/>
            <person name="Ferreira P."/>
            <person name="Findley K."/>
            <person name="Foster B."/>
            <person name="Gaskell J."/>
            <person name="Glotzer D."/>
            <person name="Gorecki P."/>
            <person name="Heitman J."/>
            <person name="Hesse C."/>
            <person name="Hori C."/>
            <person name="Igarashi K."/>
            <person name="Jurgens J.A."/>
            <person name="Kallen N."/>
            <person name="Kersten P."/>
            <person name="Kohler A."/>
            <person name="Kuees U."/>
            <person name="Kumar T.K.A."/>
            <person name="Kuo A."/>
            <person name="LaButti K."/>
            <person name="Larrondo L.F."/>
            <person name="Lindquist E."/>
            <person name="Ling A."/>
            <person name="Lombard V."/>
            <person name="Lucas S."/>
            <person name="Lundell T."/>
            <person name="Martin R."/>
            <person name="McLaughlin D.J."/>
            <person name="Morgenstern I."/>
            <person name="Morin E."/>
            <person name="Murat C."/>
            <person name="Nagy L.G."/>
            <person name="Nolan M."/>
            <person name="Ohm R.A."/>
            <person name="Patyshakuliyeva A."/>
            <person name="Rokas A."/>
            <person name="Ruiz-Duenas F.J."/>
            <person name="Sabat G."/>
            <person name="Salamov A."/>
            <person name="Samejima M."/>
            <person name="Schmutz J."/>
            <person name="Slot J.C."/>
            <person name="St John F."/>
            <person name="Stenlid J."/>
            <person name="Sun H."/>
            <person name="Sun S."/>
            <person name="Syed K."/>
            <person name="Tsang A."/>
            <person name="Wiebenga A."/>
            <person name="Young D."/>
            <person name="Pisabarro A."/>
            <person name="Eastwood D.C."/>
            <person name="Martin F."/>
            <person name="Cullen D."/>
            <person name="Grigoriev I.V."/>
            <person name="Hibbett D.S."/>
        </authorList>
    </citation>
    <scope>NUCLEOTIDE SEQUENCE [LARGE SCALE GENOMIC DNA]</scope>
    <source>
        <strain evidence="4">TFB10046</strain>
    </source>
</reference>
<dbReference type="PANTHER" id="PTHR40627:SF4">
    <property type="entry name" value="PRENYLTRANSFERASE ASQH1-RELATED"/>
    <property type="match status" value="1"/>
</dbReference>
<dbReference type="InParanoid" id="J0WRC0"/>
<dbReference type="InterPro" id="IPR033964">
    <property type="entry name" value="ABBA"/>
</dbReference>
<dbReference type="OrthoDB" id="3354387at2759"/>